<dbReference type="SUPFAM" id="SSF46689">
    <property type="entry name" value="Homeodomain-like"/>
    <property type="match status" value="1"/>
</dbReference>
<name>A0A7W2KBW8_9PSED</name>
<dbReference type="PANTHER" id="PTHR37812">
    <property type="entry name" value="MU-LIKE PROPHAGE FLUMU PROTEIN C"/>
    <property type="match status" value="1"/>
</dbReference>
<evidence type="ECO:0000313" key="3">
    <source>
        <dbReference type="EMBL" id="MBA6095631.1"/>
    </source>
</evidence>
<dbReference type="InterPro" id="IPR014875">
    <property type="entry name" value="Mor_transcription_activator"/>
</dbReference>
<dbReference type="AlphaFoldDB" id="A0A7W2KBW8"/>
<accession>A0A7W2KBW8</accession>
<sequence length="242" mass="26934">MIKDANGFAGNFKGSLAAMYRAILDKISPLDLGAFDPDHLAQISTIAIRESLGGQNYYIRRDRSKARKNRSLREPSKNSAGKQVASNAFPCDFNGTLRNIYSIILGEAVISDLSSISPERFAHISTAAISESMGGQLCYIPMGFKSALQERALKICELWDSGGSTITELALKFQVSQQHVYEVLNRHSEKYRSTHFGDRTARRERNAKLLASREAGATYRQLGQEYGLCSQYVRDIVQKISQ</sequence>
<evidence type="ECO:0000256" key="1">
    <source>
        <dbReference type="SAM" id="MobiDB-lite"/>
    </source>
</evidence>
<dbReference type="PANTHER" id="PTHR37812:SF1">
    <property type="entry name" value="MU-LIKE PROPHAGE FLUMU PROTEIN C"/>
    <property type="match status" value="1"/>
</dbReference>
<comment type="caution">
    <text evidence="3">The sequence shown here is derived from an EMBL/GenBank/DDBJ whole genome shotgun (WGS) entry which is preliminary data.</text>
</comment>
<dbReference type="Gene3D" id="1.10.10.60">
    <property type="entry name" value="Homeodomain-like"/>
    <property type="match status" value="1"/>
</dbReference>
<dbReference type="InterPro" id="IPR052411">
    <property type="entry name" value="c-mor_Regulatory_Protein"/>
</dbReference>
<dbReference type="Pfam" id="PF08765">
    <property type="entry name" value="Mor"/>
    <property type="match status" value="1"/>
</dbReference>
<gene>
    <name evidence="3" type="ORF">H4C80_00515</name>
</gene>
<dbReference type="Proteomes" id="UP000545074">
    <property type="component" value="Unassembled WGS sequence"/>
</dbReference>
<evidence type="ECO:0000313" key="4">
    <source>
        <dbReference type="Proteomes" id="UP000545074"/>
    </source>
</evidence>
<feature type="region of interest" description="Disordered" evidence="1">
    <location>
        <begin position="64"/>
        <end position="83"/>
    </location>
</feature>
<evidence type="ECO:0000259" key="2">
    <source>
        <dbReference type="Pfam" id="PF08765"/>
    </source>
</evidence>
<proteinExistence type="predicted"/>
<organism evidence="3 4">
    <name type="scientific">Pseudomonas juntendi</name>
    <dbReference type="NCBI Taxonomy" id="2666183"/>
    <lineage>
        <taxon>Bacteria</taxon>
        <taxon>Pseudomonadati</taxon>
        <taxon>Pseudomonadota</taxon>
        <taxon>Gammaproteobacteria</taxon>
        <taxon>Pseudomonadales</taxon>
        <taxon>Pseudomonadaceae</taxon>
        <taxon>Pseudomonas</taxon>
    </lineage>
</organism>
<dbReference type="EMBL" id="JACGCX010000001">
    <property type="protein sequence ID" value="MBA6095631.1"/>
    <property type="molecule type" value="Genomic_DNA"/>
</dbReference>
<dbReference type="InterPro" id="IPR009057">
    <property type="entry name" value="Homeodomain-like_sf"/>
</dbReference>
<dbReference type="RefSeq" id="WP_182388695.1">
    <property type="nucleotide sequence ID" value="NZ_JACGCX010000001.1"/>
</dbReference>
<reference evidence="3 4" key="1">
    <citation type="submission" date="2020-07" db="EMBL/GenBank/DDBJ databases">
        <title>Diversity of carbapenemase encoding genes among Pseudomonas putida group clinical isolates in a tertiary Brazilian hospital.</title>
        <authorList>
            <person name="Alberto-Lei F."/>
            <person name="Nodari C.S."/>
            <person name="Streling A.P."/>
            <person name="Paulino J.T."/>
            <person name="Bessa-Neto F.O."/>
            <person name="Cayo R."/>
            <person name="Gales A.C."/>
        </authorList>
    </citation>
    <scope>NUCLEOTIDE SEQUENCE [LARGE SCALE GENOMIC DNA]</scope>
    <source>
        <strain evidence="3 4">12815</strain>
    </source>
</reference>
<feature type="domain" description="Mor transcription activator" evidence="2">
    <location>
        <begin position="117"/>
        <end position="190"/>
    </location>
</feature>
<protein>
    <recommendedName>
        <fullName evidence="2">Mor transcription activator domain-containing protein</fullName>
    </recommendedName>
</protein>